<dbReference type="EMBL" id="BMKV01000002">
    <property type="protein sequence ID" value="GGI78485.1"/>
    <property type="molecule type" value="Genomic_DNA"/>
</dbReference>
<gene>
    <name evidence="2" type="ORF">GCM10007175_14650</name>
</gene>
<organism evidence="2 3">
    <name type="scientific">Pseudarthrobacter scleromae</name>
    <dbReference type="NCBI Taxonomy" id="158897"/>
    <lineage>
        <taxon>Bacteria</taxon>
        <taxon>Bacillati</taxon>
        <taxon>Actinomycetota</taxon>
        <taxon>Actinomycetes</taxon>
        <taxon>Micrococcales</taxon>
        <taxon>Micrococcaceae</taxon>
        <taxon>Pseudarthrobacter</taxon>
    </lineage>
</organism>
<accession>A0ABQ2CH23</accession>
<evidence type="ECO:0000313" key="3">
    <source>
        <dbReference type="Proteomes" id="UP000658754"/>
    </source>
</evidence>
<feature type="region of interest" description="Disordered" evidence="1">
    <location>
        <begin position="1"/>
        <end position="20"/>
    </location>
</feature>
<dbReference type="Proteomes" id="UP000658754">
    <property type="component" value="Unassembled WGS sequence"/>
</dbReference>
<evidence type="ECO:0000313" key="2">
    <source>
        <dbReference type="EMBL" id="GGI78485.1"/>
    </source>
</evidence>
<reference evidence="3" key="1">
    <citation type="journal article" date="2019" name="Int. J. Syst. Evol. Microbiol.">
        <title>The Global Catalogue of Microorganisms (GCM) 10K type strain sequencing project: providing services to taxonomists for standard genome sequencing and annotation.</title>
        <authorList>
            <consortium name="The Broad Institute Genomics Platform"/>
            <consortium name="The Broad Institute Genome Sequencing Center for Infectious Disease"/>
            <person name="Wu L."/>
            <person name="Ma J."/>
        </authorList>
    </citation>
    <scope>NUCLEOTIDE SEQUENCE [LARGE SCALE GENOMIC DNA]</scope>
    <source>
        <strain evidence="3">CGMCC 1.3601</strain>
    </source>
</reference>
<evidence type="ECO:0000256" key="1">
    <source>
        <dbReference type="SAM" id="MobiDB-lite"/>
    </source>
</evidence>
<name>A0ABQ2CH23_9MICC</name>
<comment type="caution">
    <text evidence="2">The sequence shown here is derived from an EMBL/GenBank/DDBJ whole genome shotgun (WGS) entry which is preliminary data.</text>
</comment>
<keyword evidence="3" id="KW-1185">Reference proteome</keyword>
<protein>
    <submittedName>
        <fullName evidence="2">Uncharacterized protein</fullName>
    </submittedName>
</protein>
<sequence>MTQMATGRRGHQLKVSRPGAANAVQQADPLGHLYAAGPASLDSGASVSFDGPGTAAAPVLAAATGAAATEDYVSAVWRTSSYLETVQWELDVAHESLRQAIRQAASHGVDQGALLQAANMTPEELATALLDSPPVFPAAT</sequence>
<proteinExistence type="predicted"/>